<dbReference type="InterPro" id="IPR006582">
    <property type="entry name" value="MD_domain"/>
</dbReference>
<evidence type="ECO:0000259" key="4">
    <source>
        <dbReference type="PROSITE" id="PS50234"/>
    </source>
</evidence>
<proteinExistence type="predicted"/>
<dbReference type="PROSITE" id="PS50041">
    <property type="entry name" value="C_TYPE_LECTIN_2"/>
    <property type="match status" value="1"/>
</dbReference>
<dbReference type="Gene3D" id="2.10.25.10">
    <property type="entry name" value="Laminin"/>
    <property type="match status" value="1"/>
</dbReference>
<dbReference type="InterPro" id="IPR000742">
    <property type="entry name" value="EGF"/>
</dbReference>
<dbReference type="InterPro" id="IPR001304">
    <property type="entry name" value="C-type_lectin-like"/>
</dbReference>
<protein>
    <submittedName>
        <fullName evidence="5">Uncharacterized protein</fullName>
    </submittedName>
</protein>
<dbReference type="InterPro" id="IPR057085">
    <property type="entry name" value="Ig_Irg-7"/>
</dbReference>
<dbReference type="PANTHER" id="PTHR47324">
    <property type="entry name" value="PROTEIN IRG-7-RELATED"/>
    <property type="match status" value="1"/>
</dbReference>
<dbReference type="Gene3D" id="3.40.50.410">
    <property type="entry name" value="von Willebrand factor, type A domain"/>
    <property type="match status" value="1"/>
</dbReference>
<dbReference type="PROSITE" id="PS50234">
    <property type="entry name" value="VWFA"/>
    <property type="match status" value="1"/>
</dbReference>
<evidence type="ECO:0000259" key="2">
    <source>
        <dbReference type="PROSITE" id="PS50026"/>
    </source>
</evidence>
<keyword evidence="1" id="KW-1015">Disulfide bond</keyword>
<feature type="disulfide bond" evidence="1">
    <location>
        <begin position="399"/>
        <end position="408"/>
    </location>
</feature>
<dbReference type="Pfam" id="PF24415">
    <property type="entry name" value="Ig_Irg-7"/>
    <property type="match status" value="2"/>
</dbReference>
<dbReference type="SUPFAM" id="SSF53300">
    <property type="entry name" value="vWA-like"/>
    <property type="match status" value="1"/>
</dbReference>
<dbReference type="InterPro" id="IPR002035">
    <property type="entry name" value="VWF_A"/>
</dbReference>
<dbReference type="CDD" id="cd00037">
    <property type="entry name" value="CLECT"/>
    <property type="match status" value="1"/>
</dbReference>
<dbReference type="SMART" id="SM00604">
    <property type="entry name" value="MD"/>
    <property type="match status" value="2"/>
</dbReference>
<dbReference type="SMART" id="SM00327">
    <property type="entry name" value="VWA"/>
    <property type="match status" value="1"/>
</dbReference>
<dbReference type="InterPro" id="IPR053295">
    <property type="entry name" value="Innate_immunity_reg"/>
</dbReference>
<comment type="caution">
    <text evidence="1">Lacks conserved residue(s) required for the propagation of feature annotation.</text>
</comment>
<name>A0AAN8FJ85_TRICO</name>
<keyword evidence="1" id="KW-0245">EGF-like domain</keyword>
<reference evidence="5 6" key="1">
    <citation type="submission" date="2019-10" db="EMBL/GenBank/DDBJ databases">
        <title>Assembly and Annotation for the nematode Trichostrongylus colubriformis.</title>
        <authorList>
            <person name="Martin J."/>
        </authorList>
    </citation>
    <scope>NUCLEOTIDE SEQUENCE [LARGE SCALE GENOMIC DNA]</scope>
    <source>
        <strain evidence="5">G859</strain>
        <tissue evidence="5">Whole worm</tissue>
    </source>
</reference>
<comment type="caution">
    <text evidence="5">The sequence shown here is derived from an EMBL/GenBank/DDBJ whole genome shotgun (WGS) entry which is preliminary data.</text>
</comment>
<dbReference type="PROSITE" id="PS01186">
    <property type="entry name" value="EGF_2"/>
    <property type="match status" value="1"/>
</dbReference>
<dbReference type="PANTHER" id="PTHR47324:SF1">
    <property type="entry name" value="EGF-LIKE DOMAIN-CONTAINING PROTEIN-RELATED"/>
    <property type="match status" value="1"/>
</dbReference>
<dbReference type="Pfam" id="PF00092">
    <property type="entry name" value="VWA"/>
    <property type="match status" value="1"/>
</dbReference>
<feature type="domain" description="VWFA" evidence="4">
    <location>
        <begin position="850"/>
        <end position="1033"/>
    </location>
</feature>
<evidence type="ECO:0000313" key="6">
    <source>
        <dbReference type="Proteomes" id="UP001331761"/>
    </source>
</evidence>
<dbReference type="CDD" id="cd00054">
    <property type="entry name" value="EGF_CA"/>
    <property type="match status" value="1"/>
</dbReference>
<dbReference type="EMBL" id="WIXE01010104">
    <property type="protein sequence ID" value="KAK5977870.1"/>
    <property type="molecule type" value="Genomic_DNA"/>
</dbReference>
<feature type="domain" description="C-type lectin" evidence="3">
    <location>
        <begin position="67"/>
        <end position="189"/>
    </location>
</feature>
<dbReference type="InterPro" id="IPR016186">
    <property type="entry name" value="C-type_lectin-like/link_sf"/>
</dbReference>
<evidence type="ECO:0000256" key="1">
    <source>
        <dbReference type="PROSITE-ProRule" id="PRU00076"/>
    </source>
</evidence>
<dbReference type="Pfam" id="PF00059">
    <property type="entry name" value="Lectin_C"/>
    <property type="match status" value="1"/>
</dbReference>
<dbReference type="PROSITE" id="PS50026">
    <property type="entry name" value="EGF_3"/>
    <property type="match status" value="1"/>
</dbReference>
<feature type="domain" description="EGF-like" evidence="2">
    <location>
        <begin position="375"/>
        <end position="409"/>
    </location>
</feature>
<dbReference type="AlphaFoldDB" id="A0AAN8FJ85"/>
<keyword evidence="6" id="KW-1185">Reference proteome</keyword>
<dbReference type="Proteomes" id="UP001331761">
    <property type="component" value="Unassembled WGS sequence"/>
</dbReference>
<accession>A0AAN8FJ85</accession>
<dbReference type="InterPro" id="IPR036465">
    <property type="entry name" value="vWFA_dom_sf"/>
</dbReference>
<sequence length="1045" mass="114134">MHLDQVYFPVDAYAQTIQLNAFGYEKTIKIYDGNGLETQGLTLVHDDYAGWDIVELRKGCDDGWDSVGQYCVLFVVKAKNFTDAQAHCHEARASLVDDMNDSKHQFLASVAHGFNFWIGLYNNRTTYLWDRPDGIAPLPLTQDKQYWKGGGNAPPYDESAACVYWNDAVNDGNTWTTGNCANKLPFLCQKHQYDEDHLPNVIGDDDLSAGKWSLSISVNPKAGQPPICSVSVQVQSSLQLVAGFTTDVSSDYPYIDPIADSSTNRIISYLHSADNEHRTPILTHSLLFDAYNGTFYNAATYEIRAGCSFPWVSQTFKCPNSQNAANEFMIAHIGEDEFGNLFQRMTLAHCNKADLSCGNGGIRYNGSCVCTEYWTGRFCTVPICVNGGTRSGSDTRCLCPKGYTGPNCQFEECTARKPMTFSMDAKTFVLVAEVTKQSLDAINGLVAQLTTIVTNATVDHPNWFANYVLVTFDSTGTTSKASFSSIQALVMSLNSAANRATDSGKCALPLYQPIQDALKQSVAYPNSEVFVITTAAPNGDANRQGAIELMSDLQAHMNYLYVTTNACTPDYTALSAAAATAYASGGSVAFIDSASLNQYLTAFLPTLYGTSALHNPTYSTQFMCDRDSDWYVQIDKNTSSIFVAVTSQFGSLGVVNPLTQDMAASVLFNVGNTKLYEIDTNGLPGIYTLSLRSPGACYVHVYSYGGAKVYTEFSITTANDPLGSHIDGQQPHPAVGARNIATFHLEGRRGQEGYLQYVAVYNPDTGMLVMRSELYLRGMCTFEYYSDPFMCQTESLIFLIHGVDEFNQPFRRMEQYFCVDHDHKVTTVAYSTTAPPSATPPGTPAVHRFDIVFFVDVSQEAKDRLGDMNTFIASLMSSYDVSQQNARVALVAVGSPAIGAIATANLDSISSQQILFNYLNELATYSDFDNTGQALAQAFHIAVNNDFMHSGYRSDLKNHVIVYVTATTKFDDQPQDIADKIRKAGSYGIITVGYGPLATDANALQSISGGAACSFTANDSLGLLTQVAAIRQLIDNADANNGKYC</sequence>
<dbReference type="SUPFAM" id="SSF56436">
    <property type="entry name" value="C-type lectin-like"/>
    <property type="match status" value="1"/>
</dbReference>
<evidence type="ECO:0000259" key="3">
    <source>
        <dbReference type="PROSITE" id="PS50041"/>
    </source>
</evidence>
<organism evidence="5 6">
    <name type="scientific">Trichostrongylus colubriformis</name>
    <name type="common">Black scour worm</name>
    <dbReference type="NCBI Taxonomy" id="6319"/>
    <lineage>
        <taxon>Eukaryota</taxon>
        <taxon>Metazoa</taxon>
        <taxon>Ecdysozoa</taxon>
        <taxon>Nematoda</taxon>
        <taxon>Chromadorea</taxon>
        <taxon>Rhabditida</taxon>
        <taxon>Rhabditina</taxon>
        <taxon>Rhabditomorpha</taxon>
        <taxon>Strongyloidea</taxon>
        <taxon>Trichostrongylidae</taxon>
        <taxon>Trichostrongylus</taxon>
    </lineage>
</organism>
<dbReference type="InterPro" id="IPR016187">
    <property type="entry name" value="CTDL_fold"/>
</dbReference>
<dbReference type="PROSITE" id="PS00022">
    <property type="entry name" value="EGF_1"/>
    <property type="match status" value="1"/>
</dbReference>
<gene>
    <name evidence="5" type="ORF">GCK32_006996</name>
</gene>
<dbReference type="SMART" id="SM00034">
    <property type="entry name" value="CLECT"/>
    <property type="match status" value="1"/>
</dbReference>
<evidence type="ECO:0000313" key="5">
    <source>
        <dbReference type="EMBL" id="KAK5977870.1"/>
    </source>
</evidence>
<dbReference type="Gene3D" id="3.10.100.10">
    <property type="entry name" value="Mannose-Binding Protein A, subunit A"/>
    <property type="match status" value="1"/>
</dbReference>